<organism evidence="2 3">
    <name type="scientific">Thorsellia kenyensis</name>
    <dbReference type="NCBI Taxonomy" id="1549888"/>
    <lineage>
        <taxon>Bacteria</taxon>
        <taxon>Pseudomonadati</taxon>
        <taxon>Pseudomonadota</taxon>
        <taxon>Gammaproteobacteria</taxon>
        <taxon>Enterobacterales</taxon>
        <taxon>Thorselliaceae</taxon>
        <taxon>Thorsellia</taxon>
    </lineage>
</organism>
<dbReference type="RefSeq" id="WP_385877046.1">
    <property type="nucleotide sequence ID" value="NZ_JBHLXE010000084.1"/>
</dbReference>
<dbReference type="InterPro" id="IPR032806">
    <property type="entry name" value="YbfD_N"/>
</dbReference>
<dbReference type="Pfam" id="PF13808">
    <property type="entry name" value="DDE_Tnp_1_assoc"/>
    <property type="match status" value="1"/>
</dbReference>
<keyword evidence="3" id="KW-1185">Reference proteome</keyword>
<sequence>MKITHIFNGIEETRSTINQKYPVAEINFLVVASFICGYSNWHAIARFCEANIDWLRNFFPYTNGLPTRHNIARIIRLIKPKLLNELLINWTRSYQSESMKNQL</sequence>
<gene>
    <name evidence="2" type="ORF">ACFFIT_07200</name>
</gene>
<protein>
    <submittedName>
        <fullName evidence="2">Transposase family protein</fullName>
    </submittedName>
</protein>
<feature type="domain" description="H repeat-associated protein N-terminal" evidence="1">
    <location>
        <begin position="5"/>
        <end position="91"/>
    </location>
</feature>
<evidence type="ECO:0000313" key="3">
    <source>
        <dbReference type="Proteomes" id="UP001589758"/>
    </source>
</evidence>
<evidence type="ECO:0000259" key="1">
    <source>
        <dbReference type="Pfam" id="PF13808"/>
    </source>
</evidence>
<proteinExistence type="predicted"/>
<dbReference type="InterPro" id="IPR051698">
    <property type="entry name" value="Transposase_11-like"/>
</dbReference>
<accession>A0ABV6CA79</accession>
<dbReference type="Proteomes" id="UP001589758">
    <property type="component" value="Unassembled WGS sequence"/>
</dbReference>
<evidence type="ECO:0000313" key="2">
    <source>
        <dbReference type="EMBL" id="MFC0179874.1"/>
    </source>
</evidence>
<comment type="caution">
    <text evidence="2">The sequence shown here is derived from an EMBL/GenBank/DDBJ whole genome shotgun (WGS) entry which is preliminary data.</text>
</comment>
<dbReference type="PANTHER" id="PTHR30298:SF0">
    <property type="entry name" value="PROTEIN YBFL-RELATED"/>
    <property type="match status" value="1"/>
</dbReference>
<dbReference type="EMBL" id="JBHLXE010000084">
    <property type="protein sequence ID" value="MFC0179874.1"/>
    <property type="molecule type" value="Genomic_DNA"/>
</dbReference>
<dbReference type="PANTHER" id="PTHR30298">
    <property type="entry name" value="H REPEAT-ASSOCIATED PREDICTED TRANSPOSASE"/>
    <property type="match status" value="1"/>
</dbReference>
<name>A0ABV6CA79_9GAMM</name>
<reference evidence="2 3" key="1">
    <citation type="submission" date="2024-09" db="EMBL/GenBank/DDBJ databases">
        <authorList>
            <person name="Sun Q."/>
            <person name="Mori K."/>
        </authorList>
    </citation>
    <scope>NUCLEOTIDE SEQUENCE [LARGE SCALE GENOMIC DNA]</scope>
    <source>
        <strain evidence="2 3">CCM 8545</strain>
    </source>
</reference>